<evidence type="ECO:0000256" key="2">
    <source>
        <dbReference type="ARBA" id="ARBA00006434"/>
    </source>
</evidence>
<comment type="subcellular location">
    <subcellularLocation>
        <location evidence="1">Membrane</location>
        <topology evidence="1">Multi-pass membrane protein</topology>
    </subcellularLocation>
</comment>
<keyword evidence="9" id="KW-1185">Reference proteome</keyword>
<keyword evidence="4 7" id="KW-1133">Transmembrane helix</keyword>
<dbReference type="GO" id="GO:0022857">
    <property type="term" value="F:transmembrane transporter activity"/>
    <property type="evidence" value="ECO:0007669"/>
    <property type="project" value="InterPro"/>
</dbReference>
<feature type="transmembrane region" description="Helical" evidence="7">
    <location>
        <begin position="74"/>
        <end position="100"/>
    </location>
</feature>
<keyword evidence="3 7" id="KW-0812">Transmembrane</keyword>
<dbReference type="RefSeq" id="WP_099106270.1">
    <property type="nucleotide sequence ID" value="NZ_JAATJF010000001.1"/>
</dbReference>
<evidence type="ECO:0000313" key="9">
    <source>
        <dbReference type="Proteomes" id="UP000226437"/>
    </source>
</evidence>
<feature type="transmembrane region" description="Helical" evidence="7">
    <location>
        <begin position="222"/>
        <end position="243"/>
    </location>
</feature>
<feature type="transmembrane region" description="Helical" evidence="7">
    <location>
        <begin position="112"/>
        <end position="134"/>
    </location>
</feature>
<feature type="transmembrane region" description="Helical" evidence="7">
    <location>
        <begin position="401"/>
        <end position="422"/>
    </location>
</feature>
<dbReference type="Pfam" id="PF00474">
    <property type="entry name" value="SSF"/>
    <property type="match status" value="1"/>
</dbReference>
<evidence type="ECO:0000256" key="4">
    <source>
        <dbReference type="ARBA" id="ARBA00022989"/>
    </source>
</evidence>
<feature type="transmembrane region" description="Helical" evidence="7">
    <location>
        <begin position="12"/>
        <end position="33"/>
    </location>
</feature>
<comment type="similarity">
    <text evidence="2 6">Belongs to the sodium:solute symporter (SSF) (TC 2.A.21) family.</text>
</comment>
<evidence type="ECO:0000256" key="1">
    <source>
        <dbReference type="ARBA" id="ARBA00004141"/>
    </source>
</evidence>
<dbReference type="OrthoDB" id="1190692at2"/>
<feature type="transmembrane region" description="Helical" evidence="7">
    <location>
        <begin position="45"/>
        <end position="62"/>
    </location>
</feature>
<dbReference type="AlphaFoldDB" id="A0A2G0CFF4"/>
<sequence>MMDELLTYTNLQWLLVVGSSLILFAVSPLARTAGAFYQGTRRERAPGVVALTSSLVISWLFAKSITNAANLGLSFGWIGGAAYAAYYVGFAVAGVVIYYLRTRGRYRSIHHFLSSRFGRGAVLLFSLLIGFRLFNEVWSNTMVIGSYFGDIGSTSYYVAILVFTALTLAYSLKGGMSSSILTDVIQMALFALLLTVVLGAILPRLDYDPVRLLSAGPAPGTSGWSGGINLLLVALLQSLSYPFHDPVLTDRGFLAKPRTSLKAFLWAVPLGAGCILLFSLVGVYGNLAGVQGQAPVEVARLLGGPLLLVMNFIMVTSAASTLDSTFSSFSKLAVIDLASRNQTTATVGAGRWAMAGITLVGTLPVFLDPAILSATTVSGAMVVGLAPVFCLWWLPVPRVSFFASVGGGLVFGTIYAFGLWPTEVLGAAAPYADLLSVTVVSLVVCFLLYLLPLAGRIIHDTLWKKT</sequence>
<dbReference type="InterPro" id="IPR038377">
    <property type="entry name" value="Na/Glc_symporter_sf"/>
</dbReference>
<feature type="transmembrane region" description="Helical" evidence="7">
    <location>
        <begin position="434"/>
        <end position="455"/>
    </location>
</feature>
<feature type="transmembrane region" description="Helical" evidence="7">
    <location>
        <begin position="343"/>
        <end position="365"/>
    </location>
</feature>
<protein>
    <submittedName>
        <fullName evidence="8">Sodium:solute symporter</fullName>
    </submittedName>
</protein>
<keyword evidence="5 7" id="KW-0472">Membrane</keyword>
<comment type="caution">
    <text evidence="8">The sequence shown here is derived from an EMBL/GenBank/DDBJ whole genome shotgun (WGS) entry which is preliminary data.</text>
</comment>
<feature type="transmembrane region" description="Helical" evidence="7">
    <location>
        <begin position="154"/>
        <end position="172"/>
    </location>
</feature>
<feature type="transmembrane region" description="Helical" evidence="7">
    <location>
        <begin position="304"/>
        <end position="322"/>
    </location>
</feature>
<accession>A0A2G0CFF4</accession>
<dbReference type="InterPro" id="IPR001734">
    <property type="entry name" value="Na/solute_symporter"/>
</dbReference>
<dbReference type="PROSITE" id="PS50283">
    <property type="entry name" value="NA_SOLUT_SYMP_3"/>
    <property type="match status" value="1"/>
</dbReference>
<evidence type="ECO:0000256" key="7">
    <source>
        <dbReference type="SAM" id="Phobius"/>
    </source>
</evidence>
<dbReference type="EMBL" id="PDLO01000003">
    <property type="protein sequence ID" value="PHK98660.1"/>
    <property type="molecule type" value="Genomic_DNA"/>
</dbReference>
<feature type="transmembrane region" description="Helical" evidence="7">
    <location>
        <begin position="371"/>
        <end position="394"/>
    </location>
</feature>
<dbReference type="Proteomes" id="UP000226437">
    <property type="component" value="Unassembled WGS sequence"/>
</dbReference>
<name>A0A2G0CFF4_9BACT</name>
<reference evidence="8 9" key="1">
    <citation type="submission" date="2017-10" db="EMBL/GenBank/DDBJ databases">
        <title>The draft genome sequence of Lewinella marina KCTC 32374.</title>
        <authorList>
            <person name="Wang K."/>
        </authorList>
    </citation>
    <scope>NUCLEOTIDE SEQUENCE [LARGE SCALE GENOMIC DNA]</scope>
    <source>
        <strain evidence="8 9">MKG-38</strain>
    </source>
</reference>
<organism evidence="8 9">
    <name type="scientific">Neolewinella marina</name>
    <dbReference type="NCBI Taxonomy" id="438751"/>
    <lineage>
        <taxon>Bacteria</taxon>
        <taxon>Pseudomonadati</taxon>
        <taxon>Bacteroidota</taxon>
        <taxon>Saprospiria</taxon>
        <taxon>Saprospirales</taxon>
        <taxon>Lewinellaceae</taxon>
        <taxon>Neolewinella</taxon>
    </lineage>
</organism>
<proteinExistence type="inferred from homology"/>
<feature type="transmembrane region" description="Helical" evidence="7">
    <location>
        <begin position="184"/>
        <end position="202"/>
    </location>
</feature>
<dbReference type="Gene3D" id="1.20.1730.10">
    <property type="entry name" value="Sodium/glucose cotransporter"/>
    <property type="match status" value="1"/>
</dbReference>
<evidence type="ECO:0000313" key="8">
    <source>
        <dbReference type="EMBL" id="PHK98660.1"/>
    </source>
</evidence>
<feature type="transmembrane region" description="Helical" evidence="7">
    <location>
        <begin position="263"/>
        <end position="284"/>
    </location>
</feature>
<evidence type="ECO:0000256" key="3">
    <source>
        <dbReference type="ARBA" id="ARBA00022692"/>
    </source>
</evidence>
<evidence type="ECO:0000256" key="5">
    <source>
        <dbReference type="ARBA" id="ARBA00023136"/>
    </source>
</evidence>
<evidence type="ECO:0000256" key="6">
    <source>
        <dbReference type="RuleBase" id="RU362091"/>
    </source>
</evidence>
<dbReference type="GO" id="GO:0016020">
    <property type="term" value="C:membrane"/>
    <property type="evidence" value="ECO:0007669"/>
    <property type="project" value="UniProtKB-SubCell"/>
</dbReference>
<gene>
    <name evidence="8" type="ORF">CGL56_09325</name>
</gene>